<reference evidence="3" key="1">
    <citation type="submission" date="2019-10" db="EMBL/GenBank/DDBJ databases">
        <title>Streptomyces sp. nov., a novel actinobacterium isolated from alkaline environment.</title>
        <authorList>
            <person name="Golinska P."/>
        </authorList>
    </citation>
    <scope>NUCLEOTIDE SEQUENCE [LARGE SCALE GENOMIC DNA]</scope>
    <source>
        <strain evidence="3">DSM 42118</strain>
    </source>
</reference>
<evidence type="ECO:0000313" key="2">
    <source>
        <dbReference type="EMBL" id="MBB0242958.1"/>
    </source>
</evidence>
<dbReference type="PANTHER" id="PTHR33627">
    <property type="entry name" value="TRANSPOSASE"/>
    <property type="match status" value="1"/>
</dbReference>
<dbReference type="InterPro" id="IPR039365">
    <property type="entry name" value="IS701-like"/>
</dbReference>
<organism evidence="2 3">
    <name type="scientific">Streptomyces alkaliphilus</name>
    <dbReference type="NCBI Taxonomy" id="1472722"/>
    <lineage>
        <taxon>Bacteria</taxon>
        <taxon>Bacillati</taxon>
        <taxon>Actinomycetota</taxon>
        <taxon>Actinomycetes</taxon>
        <taxon>Kitasatosporales</taxon>
        <taxon>Streptomycetaceae</taxon>
        <taxon>Streptomyces</taxon>
    </lineage>
</organism>
<name>A0A7W3T9W2_9ACTN</name>
<feature type="domain" description="Transposase IS701-like DDE" evidence="1">
    <location>
        <begin position="29"/>
        <end position="251"/>
    </location>
</feature>
<accession>A0A7W3T9W2</accession>
<gene>
    <name evidence="2" type="ORF">FNQ90_02245</name>
</gene>
<dbReference type="EMBL" id="VKHT01000031">
    <property type="protein sequence ID" value="MBB0242958.1"/>
    <property type="molecule type" value="Genomic_DNA"/>
</dbReference>
<dbReference type="PANTHER" id="PTHR33627:SF1">
    <property type="entry name" value="TRANSPOSASE"/>
    <property type="match status" value="1"/>
</dbReference>
<keyword evidence="3" id="KW-1185">Reference proteome</keyword>
<evidence type="ECO:0000259" key="1">
    <source>
        <dbReference type="Pfam" id="PF13546"/>
    </source>
</evidence>
<dbReference type="InterPro" id="IPR038721">
    <property type="entry name" value="IS701-like_DDE_dom"/>
</dbReference>
<proteinExistence type="predicted"/>
<protein>
    <submittedName>
        <fullName evidence="2">Transposase</fullName>
    </submittedName>
</protein>
<dbReference type="Pfam" id="PF13546">
    <property type="entry name" value="DDE_5"/>
    <property type="match status" value="1"/>
</dbReference>
<dbReference type="AlphaFoldDB" id="A0A7W3T9W2"/>
<sequence>MTVVRSELRPDRGAGRHFGEIRRELLEALCGAFSRRDQRRKAEQYVHGLLVTGGRKTFRNIAAGLGGSAVEQSLQHFVTSSTWHWMPVREALASRLERLAAPRAHVVRLVTIPKTGEHSVGVGHTTDPNTGQAFHGQYAFGVWQASERMSSPVDWRLFLPPAWAQDPARMRRAGVPAGLAPETTPEECAVAAVLDSDLGWRMALRPVVMDLPVSQVASVMRRFTGAGVSAIVRVERKTSFTVADPTVPGHRGGAMTAGEIMASVRGLRVRAGQWDRHGPAASRPPLVTMVRVRPSCRVRNGPGTGGEVLLFGEWSGRQEAPTSLWATNMPTARPDSLLRITGLTQQVDEGLSRVAEDVGLQDFEGRSFPGWHRHVTLASAAYAIRVLTGSHHQAAQPTGLPA</sequence>
<dbReference type="Proteomes" id="UP000538929">
    <property type="component" value="Unassembled WGS sequence"/>
</dbReference>
<dbReference type="RefSeq" id="WP_182604695.1">
    <property type="nucleotide sequence ID" value="NZ_VKHT01000031.1"/>
</dbReference>
<evidence type="ECO:0000313" key="3">
    <source>
        <dbReference type="Proteomes" id="UP000538929"/>
    </source>
</evidence>
<comment type="caution">
    <text evidence="2">The sequence shown here is derived from an EMBL/GenBank/DDBJ whole genome shotgun (WGS) entry which is preliminary data.</text>
</comment>